<gene>
    <name evidence="2" type="ORF">BJG266_LOCUS30595</name>
    <name evidence="1" type="ORF">QVE165_LOCUS16755</name>
</gene>
<sequence>MEQIKRQRSNSVNIYDNNKKQKIQVDTNFLLKEVITCFEDLSNELIYEIFELLDFDHVYETFYPLNARFYNLITNSTLPIEVNLSSVSKSTFQRYNKDIILPNKHRIHSLHLSNPCLYDDISSPIHILPDFRYLKTLSLNDIESKCLQYVIPTLVSLPCLSSLSISSADNVQNKNSIYSQIIRLASLKYCSLSLKGSDDNELLLSTLDKYSPIEHLIIKYSIYTNQLYSLLSYIPQLRRLYVRDICNSWTTYMKPYPPILPYLTHVSLDSISMEFDQFQQMVIDMFHLVQVLYITINYHLGQMYINANSWEQLILAHMPNLRIFNIRLESLPRYITTENHNDNQVVLTNPTDKFTSSFWSERQWFFIQQFVHEAYGNCTTFYSTNPYRRKYYILGKEIHPSTSLNPKKSHLQSVQHLQIDDANETIDCKYYFPNVTTLTLGYGFSRTRKLIASNINHIIPLKQLTKLVIKSRYLSLTKLIEVLRFTPHIRILIFESILLYRVNYNCIQQNETFQLVSNTNMITNVTLKQTCNLDKIQLLVALFSRIQHLTIGHNMEDLESIVRFLLKKRNQNISQLCSICFRLVCESSLTRLRTFIESETLLTDYTLKKVNTDIHLWW</sequence>
<dbReference type="AlphaFoldDB" id="A0A814J943"/>
<dbReference type="EMBL" id="CAJNOM010000095">
    <property type="protein sequence ID" value="CAF1035059.1"/>
    <property type="molecule type" value="Genomic_DNA"/>
</dbReference>
<dbReference type="OrthoDB" id="9987843at2759"/>
<keyword evidence="3" id="KW-1185">Reference proteome</keyword>
<evidence type="ECO:0000313" key="2">
    <source>
        <dbReference type="EMBL" id="CAF1269740.1"/>
    </source>
</evidence>
<accession>A0A814J943</accession>
<dbReference type="SUPFAM" id="SSF52047">
    <property type="entry name" value="RNI-like"/>
    <property type="match status" value="1"/>
</dbReference>
<evidence type="ECO:0000313" key="3">
    <source>
        <dbReference type="Proteomes" id="UP000663832"/>
    </source>
</evidence>
<name>A0A814J943_9BILA</name>
<comment type="caution">
    <text evidence="1">The sequence shown here is derived from an EMBL/GenBank/DDBJ whole genome shotgun (WGS) entry which is preliminary data.</text>
</comment>
<dbReference type="Proteomes" id="UP000663832">
    <property type="component" value="Unassembled WGS sequence"/>
</dbReference>
<proteinExistence type="predicted"/>
<evidence type="ECO:0008006" key="4">
    <source>
        <dbReference type="Google" id="ProtNLM"/>
    </source>
</evidence>
<dbReference type="EMBL" id="CAJNOI010000405">
    <property type="protein sequence ID" value="CAF1269740.1"/>
    <property type="molecule type" value="Genomic_DNA"/>
</dbReference>
<evidence type="ECO:0000313" key="1">
    <source>
        <dbReference type="EMBL" id="CAF1035059.1"/>
    </source>
</evidence>
<dbReference type="Proteomes" id="UP000663877">
    <property type="component" value="Unassembled WGS sequence"/>
</dbReference>
<protein>
    <recommendedName>
        <fullName evidence="4">F-box domain-containing protein</fullName>
    </recommendedName>
</protein>
<reference evidence="1" key="1">
    <citation type="submission" date="2021-02" db="EMBL/GenBank/DDBJ databases">
        <authorList>
            <person name="Nowell W R."/>
        </authorList>
    </citation>
    <scope>NUCLEOTIDE SEQUENCE</scope>
</reference>
<organism evidence="1 3">
    <name type="scientific">Adineta steineri</name>
    <dbReference type="NCBI Taxonomy" id="433720"/>
    <lineage>
        <taxon>Eukaryota</taxon>
        <taxon>Metazoa</taxon>
        <taxon>Spiralia</taxon>
        <taxon>Gnathifera</taxon>
        <taxon>Rotifera</taxon>
        <taxon>Eurotatoria</taxon>
        <taxon>Bdelloidea</taxon>
        <taxon>Adinetida</taxon>
        <taxon>Adinetidae</taxon>
        <taxon>Adineta</taxon>
    </lineage>
</organism>